<gene>
    <name evidence="1" type="ORF">LTR69_008352</name>
</gene>
<reference evidence="1 2" key="1">
    <citation type="submission" date="2023-08" db="EMBL/GenBank/DDBJ databases">
        <title>Black Yeasts Isolated from many extreme environments.</title>
        <authorList>
            <person name="Coleine C."/>
            <person name="Stajich J.E."/>
            <person name="Selbmann L."/>
        </authorList>
    </citation>
    <scope>NUCLEOTIDE SEQUENCE [LARGE SCALE GENOMIC DNA]</scope>
    <source>
        <strain evidence="1 2">CCFEE 6328</strain>
    </source>
</reference>
<dbReference type="InterPro" id="IPR053178">
    <property type="entry name" value="Osmoadaptation_assoc"/>
</dbReference>
<dbReference type="PANTHER" id="PTHR38111:SF2">
    <property type="entry name" value="FINGER DOMAIN PROTEIN, PUTATIVE (AFU_ORTHOLOGUE AFUA_1G01560)-RELATED"/>
    <property type="match status" value="1"/>
</dbReference>
<evidence type="ECO:0000313" key="1">
    <source>
        <dbReference type="EMBL" id="KAK5055519.1"/>
    </source>
</evidence>
<accession>A0ABR0J353</accession>
<dbReference type="Pfam" id="PF11951">
    <property type="entry name" value="Fungal_trans_2"/>
    <property type="match status" value="1"/>
</dbReference>
<dbReference type="Proteomes" id="UP001345691">
    <property type="component" value="Unassembled WGS sequence"/>
</dbReference>
<organism evidence="1 2">
    <name type="scientific">Exophiala sideris</name>
    <dbReference type="NCBI Taxonomy" id="1016849"/>
    <lineage>
        <taxon>Eukaryota</taxon>
        <taxon>Fungi</taxon>
        <taxon>Dikarya</taxon>
        <taxon>Ascomycota</taxon>
        <taxon>Pezizomycotina</taxon>
        <taxon>Eurotiomycetes</taxon>
        <taxon>Chaetothyriomycetidae</taxon>
        <taxon>Chaetothyriales</taxon>
        <taxon>Herpotrichiellaceae</taxon>
        <taxon>Exophiala</taxon>
    </lineage>
</organism>
<comment type="caution">
    <text evidence="1">The sequence shown here is derived from an EMBL/GenBank/DDBJ whole genome shotgun (WGS) entry which is preliminary data.</text>
</comment>
<proteinExistence type="predicted"/>
<name>A0ABR0J353_9EURO</name>
<keyword evidence="2" id="KW-1185">Reference proteome</keyword>
<dbReference type="PANTHER" id="PTHR38111">
    <property type="entry name" value="ZN(2)-C6 FUNGAL-TYPE DOMAIN-CONTAINING PROTEIN-RELATED"/>
    <property type="match status" value="1"/>
</dbReference>
<evidence type="ECO:0000313" key="2">
    <source>
        <dbReference type="Proteomes" id="UP001345691"/>
    </source>
</evidence>
<sequence length="537" mass="61699">MPSPDMLTRPPRKTSTHELWQLAQQHRSREQELTRTIPFELERWRGTLLAVETASFVVKIECNGPRQGALFVNKEPEDICALEKSKPRKKSTDATIEDATVDSSYYIFAVPVSPLTPLRRSFDCANKSSPDTYLCHLRGHINKRDRPWIAYCLEHHGEHPIADIAIEALAAAFYRNRYHHKASADIAAIKYGQALAALRKALESHRDGQDLFDILATSSALNRYEIVVGTISHNWIRHAGGISRLIEVAGPEHFRTYPNKLILESNRFRIIHEAYFHRRPTYLEKKEWTDLRSDVDPVSRMFAKLEDAFCVLSRVSSEISNISKDSNVDSDRQMEISAKLQRLIANLDIWKETWTNRFRCGAVPKTVKGEKKAFYTDDKGLVFQSSLQYPNQRAALGLNMYRSLKIAALEWEYKLEHSYPQSPPATIWDNIVEAQSLAGEICRSLHCHFDETDRWEVIAPFYLLFAAAVARRTFHPRSREAQWLCRLLNSVADRSGFEIARSIVNMHEHLWGDPDCRGGVRIVLDRDAPRRAPYMTD</sequence>
<protein>
    <submittedName>
        <fullName evidence="1">Uncharacterized protein</fullName>
    </submittedName>
</protein>
<dbReference type="InterPro" id="IPR021858">
    <property type="entry name" value="Fun_TF"/>
</dbReference>
<dbReference type="EMBL" id="JAVRRF010000020">
    <property type="protein sequence ID" value="KAK5055519.1"/>
    <property type="molecule type" value="Genomic_DNA"/>
</dbReference>